<reference evidence="13" key="1">
    <citation type="submission" date="2022-07" db="EMBL/GenBank/DDBJ databases">
        <title>Genome Sequence of Physisporinus lineatus.</title>
        <authorList>
            <person name="Buettner E."/>
        </authorList>
    </citation>
    <scope>NUCLEOTIDE SEQUENCE</scope>
    <source>
        <strain evidence="13">VT162</strain>
    </source>
</reference>
<evidence type="ECO:0000313" key="13">
    <source>
        <dbReference type="EMBL" id="KAJ3487718.1"/>
    </source>
</evidence>
<keyword evidence="14" id="KW-1185">Reference proteome</keyword>
<dbReference type="SUPFAM" id="SSF55681">
    <property type="entry name" value="Class II aaRS and biotin synthetases"/>
    <property type="match status" value="1"/>
</dbReference>
<dbReference type="InterPro" id="IPR004562">
    <property type="entry name" value="LipoylTrfase_LipoateP_Ligase"/>
</dbReference>
<evidence type="ECO:0000313" key="14">
    <source>
        <dbReference type="Proteomes" id="UP001212997"/>
    </source>
</evidence>
<keyword evidence="7" id="KW-0436">Ligase</keyword>
<evidence type="ECO:0000256" key="10">
    <source>
        <dbReference type="ARBA" id="ARBA00048037"/>
    </source>
</evidence>
<dbReference type="Pfam" id="PF10437">
    <property type="entry name" value="Lip_prot_lig_C"/>
    <property type="match status" value="1"/>
</dbReference>
<comment type="caution">
    <text evidence="13">The sequence shown here is derived from an EMBL/GenBank/DDBJ whole genome shotgun (WGS) entry which is preliminary data.</text>
</comment>
<evidence type="ECO:0000256" key="2">
    <source>
        <dbReference type="ARBA" id="ARBA00005085"/>
    </source>
</evidence>
<dbReference type="Proteomes" id="UP001212997">
    <property type="component" value="Unassembled WGS sequence"/>
</dbReference>
<evidence type="ECO:0000256" key="5">
    <source>
        <dbReference type="ARBA" id="ARBA00012367"/>
    </source>
</evidence>
<dbReference type="GO" id="GO:0005524">
    <property type="term" value="F:ATP binding"/>
    <property type="evidence" value="ECO:0007669"/>
    <property type="project" value="UniProtKB-KW"/>
</dbReference>
<name>A0AAD5VCD3_9APHY</name>
<evidence type="ECO:0000256" key="7">
    <source>
        <dbReference type="ARBA" id="ARBA00022598"/>
    </source>
</evidence>
<dbReference type="Gene3D" id="3.30.390.50">
    <property type="entry name" value="CO dehydrogenase flavoprotein, C-terminal domain"/>
    <property type="match status" value="1"/>
</dbReference>
<protein>
    <recommendedName>
        <fullName evidence="6">Putative lipoate-protein ligase A</fullName>
        <ecNumber evidence="5">6.3.1.20</ecNumber>
    </recommendedName>
</protein>
<organism evidence="13 14">
    <name type="scientific">Meripilus lineatus</name>
    <dbReference type="NCBI Taxonomy" id="2056292"/>
    <lineage>
        <taxon>Eukaryota</taxon>
        <taxon>Fungi</taxon>
        <taxon>Dikarya</taxon>
        <taxon>Basidiomycota</taxon>
        <taxon>Agaricomycotina</taxon>
        <taxon>Agaricomycetes</taxon>
        <taxon>Polyporales</taxon>
        <taxon>Meripilaceae</taxon>
        <taxon>Meripilus</taxon>
    </lineage>
</organism>
<evidence type="ECO:0000259" key="11">
    <source>
        <dbReference type="Pfam" id="PF10437"/>
    </source>
</evidence>
<evidence type="ECO:0000256" key="8">
    <source>
        <dbReference type="ARBA" id="ARBA00022741"/>
    </source>
</evidence>
<evidence type="ECO:0000256" key="1">
    <source>
        <dbReference type="ARBA" id="ARBA00003253"/>
    </source>
</evidence>
<comment type="similarity">
    <text evidence="4">Belongs to the LplA family.</text>
</comment>
<comment type="catalytic activity">
    <reaction evidence="10">
        <text>L-lysyl-[lipoyl-carrier protein] + (R)-lipoate + ATP = N(6)-[(R)-lipoyl]-L-lysyl-[lipoyl-carrier protein] + AMP + diphosphate + H(+)</text>
        <dbReference type="Rhea" id="RHEA:49288"/>
        <dbReference type="Rhea" id="RHEA-COMP:10500"/>
        <dbReference type="Rhea" id="RHEA-COMP:10502"/>
        <dbReference type="ChEBI" id="CHEBI:15378"/>
        <dbReference type="ChEBI" id="CHEBI:29969"/>
        <dbReference type="ChEBI" id="CHEBI:30616"/>
        <dbReference type="ChEBI" id="CHEBI:33019"/>
        <dbReference type="ChEBI" id="CHEBI:83088"/>
        <dbReference type="ChEBI" id="CHEBI:83099"/>
        <dbReference type="ChEBI" id="CHEBI:456215"/>
        <dbReference type="EC" id="6.3.1.20"/>
    </reaction>
</comment>
<proteinExistence type="inferred from homology"/>
<dbReference type="EMBL" id="JANAWD010000084">
    <property type="protein sequence ID" value="KAJ3487718.1"/>
    <property type="molecule type" value="Genomic_DNA"/>
</dbReference>
<gene>
    <name evidence="13" type="ORF">NLI96_g3334</name>
</gene>
<sequence>MLISTRLDVLGDLLHSNKESMQTKGVASVRSPVRNLQSYTPSVSHDAFVEAVVTSFQEEYGISDEPVYVEDDHSATDIEYISHGMNELPGWDWAFGQTPEFTYSITHTFSWGTITAKLHSKHGIILDCPFEVTGGDGRSGESLAKLSERLRGQKYGFLGLDEEEDPYAQEVLQWLEAEMSM</sequence>
<feature type="domain" description="Lipoate protein ligase C-terminal" evidence="11">
    <location>
        <begin position="98"/>
        <end position="156"/>
    </location>
</feature>
<dbReference type="GO" id="GO:0009249">
    <property type="term" value="P:protein lipoylation"/>
    <property type="evidence" value="ECO:0007669"/>
    <property type="project" value="InterPro"/>
</dbReference>
<feature type="domain" description="BPL/LPL catalytic" evidence="12">
    <location>
        <begin position="1"/>
        <end position="57"/>
    </location>
</feature>
<dbReference type="PANTHER" id="PTHR12561:SF3">
    <property type="entry name" value="LIPOYLTRANSFERASE 1, MITOCHONDRIAL"/>
    <property type="match status" value="1"/>
</dbReference>
<accession>A0AAD5VCD3</accession>
<evidence type="ECO:0000256" key="9">
    <source>
        <dbReference type="ARBA" id="ARBA00022840"/>
    </source>
</evidence>
<dbReference type="GO" id="GO:0005739">
    <property type="term" value="C:mitochondrion"/>
    <property type="evidence" value="ECO:0007669"/>
    <property type="project" value="TreeGrafter"/>
</dbReference>
<evidence type="ECO:0000256" key="4">
    <source>
        <dbReference type="ARBA" id="ARBA00008242"/>
    </source>
</evidence>
<dbReference type="GO" id="GO:0016979">
    <property type="term" value="F:lipoate-protein ligase activity"/>
    <property type="evidence" value="ECO:0007669"/>
    <property type="project" value="UniProtKB-EC"/>
</dbReference>
<keyword evidence="9" id="KW-0067">ATP-binding</keyword>
<comment type="pathway">
    <text evidence="3">Protein modification; protein lipoylation via exogenous pathway; protein N(6)-(lipoyl)lysine from lipoate: step 1/2.</text>
</comment>
<dbReference type="GO" id="GO:0017118">
    <property type="term" value="F:lipoyltransferase activity"/>
    <property type="evidence" value="ECO:0007669"/>
    <property type="project" value="TreeGrafter"/>
</dbReference>
<comment type="function">
    <text evidence="1">Catalyzes both the ATP-dependent activation of exogenously supplied lipoate to lipoyl-AMP and the transfer of the activated lipoyl onto the lipoyl domains of lipoate-dependent enzymes.</text>
</comment>
<evidence type="ECO:0000259" key="12">
    <source>
        <dbReference type="Pfam" id="PF21948"/>
    </source>
</evidence>
<comment type="pathway">
    <text evidence="2">Protein modification; protein lipoylation via exogenous pathway; protein N(6)-(lipoyl)lysine from lipoate: step 2/2.</text>
</comment>
<dbReference type="PANTHER" id="PTHR12561">
    <property type="entry name" value="LIPOATE-PROTEIN LIGASE"/>
    <property type="match status" value="1"/>
</dbReference>
<dbReference type="InterPro" id="IPR019491">
    <property type="entry name" value="Lipoate_protein_ligase_C"/>
</dbReference>
<evidence type="ECO:0000256" key="6">
    <source>
        <dbReference type="ARBA" id="ARBA00015925"/>
    </source>
</evidence>
<dbReference type="Pfam" id="PF21948">
    <property type="entry name" value="LplA-B_cat"/>
    <property type="match status" value="1"/>
</dbReference>
<dbReference type="SUPFAM" id="SSF82649">
    <property type="entry name" value="SufE/NifU"/>
    <property type="match status" value="1"/>
</dbReference>
<dbReference type="AlphaFoldDB" id="A0AAD5VCD3"/>
<keyword evidence="8" id="KW-0547">Nucleotide-binding</keyword>
<dbReference type="InterPro" id="IPR004143">
    <property type="entry name" value="BPL_LPL_catalytic"/>
</dbReference>
<dbReference type="InterPro" id="IPR045864">
    <property type="entry name" value="aa-tRNA-synth_II/BPL/LPL"/>
</dbReference>
<evidence type="ECO:0000256" key="3">
    <source>
        <dbReference type="ARBA" id="ARBA00005124"/>
    </source>
</evidence>
<dbReference type="Gene3D" id="3.30.930.10">
    <property type="entry name" value="Bira Bifunctional Protein, Domain 2"/>
    <property type="match status" value="1"/>
</dbReference>
<dbReference type="EC" id="6.3.1.20" evidence="5"/>